<dbReference type="AlphaFoldDB" id="A0A2N3KBS9"/>
<evidence type="ECO:0000313" key="5">
    <source>
        <dbReference type="EMBL" id="PKR48018.1"/>
    </source>
</evidence>
<evidence type="ECO:0000256" key="3">
    <source>
        <dbReference type="ARBA" id="ARBA00023163"/>
    </source>
</evidence>
<name>A0A2N3KBS9_9PROT</name>
<sequence>MRSRMKTEPPRINDAVYKILKTNIEQGNIPCGVRVRETDVARLLDVGRVPVRAALARLADENLLENATGQGYLRPGTSANVGAGISGDTIPKFADLELSLDPDLLEILGNRNWRMRIFDEAELTVASALVFGAYRISEAHFAGHYGVSRTIAREFLSRIERVGLVTQLPNGRWQAGPMTGKDIRDHYAMRCALEPLALTDAAAHLNKTALAKMITRLENARGRIEQVTTDDILQLEKDLHVDIVLNSANRPMVDAIRRSQLPLISTHISFVATQSYEIVESTIDEHLAIAFELKANRADRAATLLSQHLARAQETTLRRLSDLRDHHLKNRPDFLVPL</sequence>
<dbReference type="SMART" id="SM00895">
    <property type="entry name" value="FCD"/>
    <property type="match status" value="1"/>
</dbReference>
<comment type="caution">
    <text evidence="5">The sequence shown here is derived from an EMBL/GenBank/DDBJ whole genome shotgun (WGS) entry which is preliminary data.</text>
</comment>
<dbReference type="InterPro" id="IPR036390">
    <property type="entry name" value="WH_DNA-bd_sf"/>
</dbReference>
<gene>
    <name evidence="5" type="ORF">COO20_25025</name>
</gene>
<organism evidence="5 6">
    <name type="scientific">Thalassospira marina</name>
    <dbReference type="NCBI Taxonomy" id="2048283"/>
    <lineage>
        <taxon>Bacteria</taxon>
        <taxon>Pseudomonadati</taxon>
        <taxon>Pseudomonadota</taxon>
        <taxon>Alphaproteobacteria</taxon>
        <taxon>Rhodospirillales</taxon>
        <taxon>Thalassospiraceae</taxon>
        <taxon>Thalassospira</taxon>
    </lineage>
</organism>
<dbReference type="GO" id="GO:0003700">
    <property type="term" value="F:DNA-binding transcription factor activity"/>
    <property type="evidence" value="ECO:0007669"/>
    <property type="project" value="InterPro"/>
</dbReference>
<reference evidence="5 6" key="1">
    <citation type="submission" date="2017-09" db="EMBL/GenBank/DDBJ databases">
        <title>Biodiversity and function of Thalassospira species in the particle-attached aromatic-hydrocarbon-degrading consortia from the surface seawater of the South China Sea.</title>
        <authorList>
            <person name="Dong C."/>
            <person name="Liu R."/>
            <person name="Shao Z."/>
        </authorList>
    </citation>
    <scope>NUCLEOTIDE SEQUENCE [LARGE SCALE GENOMIC DNA]</scope>
    <source>
        <strain evidence="5 6">CSC1P2</strain>
    </source>
</reference>
<dbReference type="InterPro" id="IPR008920">
    <property type="entry name" value="TF_FadR/GntR_C"/>
</dbReference>
<dbReference type="OrthoDB" id="8066003at2"/>
<dbReference type="InterPro" id="IPR000524">
    <property type="entry name" value="Tscrpt_reg_HTH_GntR"/>
</dbReference>
<evidence type="ECO:0000256" key="1">
    <source>
        <dbReference type="ARBA" id="ARBA00023015"/>
    </source>
</evidence>
<keyword evidence="3" id="KW-0804">Transcription</keyword>
<dbReference type="Proteomes" id="UP000233597">
    <property type="component" value="Unassembled WGS sequence"/>
</dbReference>
<feature type="domain" description="HTH gntR-type" evidence="4">
    <location>
        <begin position="10"/>
        <end position="77"/>
    </location>
</feature>
<evidence type="ECO:0000313" key="6">
    <source>
        <dbReference type="Proteomes" id="UP000233597"/>
    </source>
</evidence>
<keyword evidence="2" id="KW-0238">DNA-binding</keyword>
<dbReference type="Pfam" id="PF00392">
    <property type="entry name" value="GntR"/>
    <property type="match status" value="1"/>
</dbReference>
<protein>
    <recommendedName>
        <fullName evidence="4">HTH gntR-type domain-containing protein</fullName>
    </recommendedName>
</protein>
<dbReference type="EMBL" id="NWTK01000025">
    <property type="protein sequence ID" value="PKR48018.1"/>
    <property type="molecule type" value="Genomic_DNA"/>
</dbReference>
<dbReference type="Pfam" id="PF07729">
    <property type="entry name" value="FCD"/>
    <property type="match status" value="1"/>
</dbReference>
<proteinExistence type="predicted"/>
<evidence type="ECO:0000259" key="4">
    <source>
        <dbReference type="PROSITE" id="PS50949"/>
    </source>
</evidence>
<keyword evidence="1" id="KW-0805">Transcription regulation</keyword>
<dbReference type="SUPFAM" id="SSF48008">
    <property type="entry name" value="GntR ligand-binding domain-like"/>
    <property type="match status" value="1"/>
</dbReference>
<dbReference type="SMART" id="SM00345">
    <property type="entry name" value="HTH_GNTR"/>
    <property type="match status" value="1"/>
</dbReference>
<evidence type="ECO:0000256" key="2">
    <source>
        <dbReference type="ARBA" id="ARBA00023125"/>
    </source>
</evidence>
<dbReference type="SUPFAM" id="SSF46785">
    <property type="entry name" value="Winged helix' DNA-binding domain"/>
    <property type="match status" value="2"/>
</dbReference>
<dbReference type="InterPro" id="IPR036388">
    <property type="entry name" value="WH-like_DNA-bd_sf"/>
</dbReference>
<dbReference type="Gene3D" id="1.10.10.10">
    <property type="entry name" value="Winged helix-like DNA-binding domain superfamily/Winged helix DNA-binding domain"/>
    <property type="match status" value="1"/>
</dbReference>
<dbReference type="Gene3D" id="1.20.120.530">
    <property type="entry name" value="GntR ligand-binding domain-like"/>
    <property type="match status" value="1"/>
</dbReference>
<dbReference type="PANTHER" id="PTHR43537:SF5">
    <property type="entry name" value="UXU OPERON TRANSCRIPTIONAL REGULATOR"/>
    <property type="match status" value="1"/>
</dbReference>
<dbReference type="PANTHER" id="PTHR43537">
    <property type="entry name" value="TRANSCRIPTIONAL REGULATOR, GNTR FAMILY"/>
    <property type="match status" value="1"/>
</dbReference>
<dbReference type="InterPro" id="IPR011711">
    <property type="entry name" value="GntR_C"/>
</dbReference>
<dbReference type="GO" id="GO:0003677">
    <property type="term" value="F:DNA binding"/>
    <property type="evidence" value="ECO:0007669"/>
    <property type="project" value="UniProtKB-KW"/>
</dbReference>
<accession>A0A2N3KBS9</accession>
<dbReference type="PROSITE" id="PS50949">
    <property type="entry name" value="HTH_GNTR"/>
    <property type="match status" value="1"/>
</dbReference>